<feature type="compositionally biased region" description="Basic and acidic residues" evidence="1">
    <location>
        <begin position="28"/>
        <end position="38"/>
    </location>
</feature>
<keyword evidence="3" id="KW-1185">Reference proteome</keyword>
<dbReference type="Proteomes" id="UP001054945">
    <property type="component" value="Unassembled WGS sequence"/>
</dbReference>
<dbReference type="EMBL" id="BPLR01006640">
    <property type="protein sequence ID" value="GIY11366.1"/>
    <property type="molecule type" value="Genomic_DNA"/>
</dbReference>
<sequence>MTTWQMIVLRHDAVALQMALRLGTEAPNDNREGGDDKGVLQMTSHPSPNGGEGVPILIVLTTKRGVDLRDIQRGGIRGGEIDLPELFKEGYPSDEPKTMLNPITHCSDGSKAILNPITHCSYGSKAMFTNPITHCSDGSKAMLNPITHCSDGSKAMLNPITHCSDGSKTVKSYHTLQ</sequence>
<feature type="region of interest" description="Disordered" evidence="1">
    <location>
        <begin position="25"/>
        <end position="54"/>
    </location>
</feature>
<comment type="caution">
    <text evidence="2">The sequence shown here is derived from an EMBL/GenBank/DDBJ whole genome shotgun (WGS) entry which is preliminary data.</text>
</comment>
<evidence type="ECO:0000256" key="1">
    <source>
        <dbReference type="SAM" id="MobiDB-lite"/>
    </source>
</evidence>
<accession>A0AAV4QTF9</accession>
<proteinExistence type="predicted"/>
<gene>
    <name evidence="2" type="ORF">CEXT_506451</name>
</gene>
<name>A0AAV4QTF9_CAEEX</name>
<evidence type="ECO:0000313" key="2">
    <source>
        <dbReference type="EMBL" id="GIY11366.1"/>
    </source>
</evidence>
<organism evidence="2 3">
    <name type="scientific">Caerostris extrusa</name>
    <name type="common">Bark spider</name>
    <name type="synonym">Caerostris bankana</name>
    <dbReference type="NCBI Taxonomy" id="172846"/>
    <lineage>
        <taxon>Eukaryota</taxon>
        <taxon>Metazoa</taxon>
        <taxon>Ecdysozoa</taxon>
        <taxon>Arthropoda</taxon>
        <taxon>Chelicerata</taxon>
        <taxon>Arachnida</taxon>
        <taxon>Araneae</taxon>
        <taxon>Araneomorphae</taxon>
        <taxon>Entelegynae</taxon>
        <taxon>Araneoidea</taxon>
        <taxon>Araneidae</taxon>
        <taxon>Caerostris</taxon>
    </lineage>
</organism>
<dbReference type="AlphaFoldDB" id="A0AAV4QTF9"/>
<evidence type="ECO:0000313" key="3">
    <source>
        <dbReference type="Proteomes" id="UP001054945"/>
    </source>
</evidence>
<protein>
    <submittedName>
        <fullName evidence="2">Uncharacterized protein</fullName>
    </submittedName>
</protein>
<reference evidence="2 3" key="1">
    <citation type="submission" date="2021-06" db="EMBL/GenBank/DDBJ databases">
        <title>Caerostris extrusa draft genome.</title>
        <authorList>
            <person name="Kono N."/>
            <person name="Arakawa K."/>
        </authorList>
    </citation>
    <scope>NUCLEOTIDE SEQUENCE [LARGE SCALE GENOMIC DNA]</scope>
</reference>